<accession>A0A0U9HX43</accession>
<organism evidence="2 3">
    <name type="scientific">Thermodesulfovibrio aggregans</name>
    <dbReference type="NCBI Taxonomy" id="86166"/>
    <lineage>
        <taxon>Bacteria</taxon>
        <taxon>Pseudomonadati</taxon>
        <taxon>Nitrospirota</taxon>
        <taxon>Thermodesulfovibrionia</taxon>
        <taxon>Thermodesulfovibrionales</taxon>
        <taxon>Thermodesulfovibrionaceae</taxon>
        <taxon>Thermodesulfovibrio</taxon>
    </lineage>
</organism>
<dbReference type="SUPFAM" id="SSF52266">
    <property type="entry name" value="SGNH hydrolase"/>
    <property type="match status" value="1"/>
</dbReference>
<feature type="domain" description="GSCFA" evidence="1">
    <location>
        <begin position="2"/>
        <end position="208"/>
    </location>
</feature>
<proteinExistence type="predicted"/>
<comment type="caution">
    <text evidence="2">The sequence shown here is derived from an EMBL/GenBank/DDBJ whole genome shotgun (WGS) entry which is preliminary data.</text>
</comment>
<name>A0A0U9HX43_9BACT</name>
<evidence type="ECO:0000313" key="3">
    <source>
        <dbReference type="Proteomes" id="UP000054976"/>
    </source>
</evidence>
<evidence type="ECO:0000259" key="1">
    <source>
        <dbReference type="Pfam" id="PF08885"/>
    </source>
</evidence>
<dbReference type="Pfam" id="PF08885">
    <property type="entry name" value="GSCFA"/>
    <property type="match status" value="1"/>
</dbReference>
<dbReference type="OrthoDB" id="369216at2"/>
<protein>
    <submittedName>
        <fullName evidence="2">GSCFA family protein</fullName>
    </submittedName>
</protein>
<keyword evidence="3" id="KW-1185">Reference proteome</keyword>
<dbReference type="STRING" id="86166.TAGGR_219"/>
<reference evidence="3" key="1">
    <citation type="submission" date="2016-01" db="EMBL/GenBank/DDBJ databases">
        <title>Draft genome sequence of Thermodesulfovibrio aggregans strain TGE-P1.</title>
        <authorList>
            <person name="Sekiguchi Y."/>
            <person name="Ohashi A."/>
            <person name="Matsuura N."/>
            <person name="Tourlousse M.D."/>
        </authorList>
    </citation>
    <scope>NUCLEOTIDE SEQUENCE [LARGE SCALE GENOMIC DNA]</scope>
    <source>
        <strain evidence="3">TGE-P1</strain>
    </source>
</reference>
<dbReference type="EMBL" id="BCNO01000002">
    <property type="protein sequence ID" value="GAQ95135.1"/>
    <property type="molecule type" value="Genomic_DNA"/>
</dbReference>
<dbReference type="InterPro" id="IPR014982">
    <property type="entry name" value="GSCFA"/>
</dbReference>
<evidence type="ECO:0000313" key="2">
    <source>
        <dbReference type="EMBL" id="GAQ95135.1"/>
    </source>
</evidence>
<sequence>MNEYTPGCIYQRILNAFSQLDFGEKAIIEKSKDLFIDLLLPAGSPVTFTRALERRKEIEKIYEEIKDADLIIITLGYIECWYDSESGLFLNRMPEPSEIKKFPKRYIFKRLTCSESIELLQKAIQILSNRKILLTVSPVPIQTTFIPNTDAVLSNSYSKSVLRVVVEHLYRKFPNVDYFPSYEIILSLGTKAFMEDNVHVKDEVVRKVSYFIENYVENI</sequence>
<dbReference type="Proteomes" id="UP000054976">
    <property type="component" value="Unassembled WGS sequence"/>
</dbReference>
<dbReference type="AlphaFoldDB" id="A0A0U9HX43"/>
<gene>
    <name evidence="2" type="ORF">TAGGR_219</name>
</gene>